<sequence length="166" mass="18305">MRLHEGHIAADASSGCNIPRSFSTTSACLAHAFAFISICLRMPLPAHESNGSLLPSARPLTSKSRALLFGVSTTGVLARLLFDRSPDVYTRRTPCWLLNDSTSPLSLVRLQLKQATSHCLLNVYIMNFCVDIINQHCPYHTKPLHEHGFPNSVPTRTRLSLPLSPD</sequence>
<proteinExistence type="predicted"/>
<gene>
    <name evidence="1" type="ORF">PsYK624_120830</name>
</gene>
<reference evidence="1 2" key="1">
    <citation type="submission" date="2021-08" db="EMBL/GenBank/DDBJ databases">
        <title>Draft Genome Sequence of Phanerochaete sordida strain YK-624.</title>
        <authorList>
            <person name="Mori T."/>
            <person name="Dohra H."/>
            <person name="Suzuki T."/>
            <person name="Kawagishi H."/>
            <person name="Hirai H."/>
        </authorList>
    </citation>
    <scope>NUCLEOTIDE SEQUENCE [LARGE SCALE GENOMIC DNA]</scope>
    <source>
        <strain evidence="1 2">YK-624</strain>
    </source>
</reference>
<keyword evidence="2" id="KW-1185">Reference proteome</keyword>
<dbReference type="Proteomes" id="UP000703269">
    <property type="component" value="Unassembled WGS sequence"/>
</dbReference>
<organism evidence="1 2">
    <name type="scientific">Phanerochaete sordida</name>
    <dbReference type="NCBI Taxonomy" id="48140"/>
    <lineage>
        <taxon>Eukaryota</taxon>
        <taxon>Fungi</taxon>
        <taxon>Dikarya</taxon>
        <taxon>Basidiomycota</taxon>
        <taxon>Agaricomycotina</taxon>
        <taxon>Agaricomycetes</taxon>
        <taxon>Polyporales</taxon>
        <taxon>Phanerochaetaceae</taxon>
        <taxon>Phanerochaete</taxon>
    </lineage>
</organism>
<evidence type="ECO:0000313" key="1">
    <source>
        <dbReference type="EMBL" id="GJE95892.1"/>
    </source>
</evidence>
<accession>A0A9P3LJ60</accession>
<dbReference type="EMBL" id="BPQB01000053">
    <property type="protein sequence ID" value="GJE95892.1"/>
    <property type="molecule type" value="Genomic_DNA"/>
</dbReference>
<evidence type="ECO:0000313" key="2">
    <source>
        <dbReference type="Proteomes" id="UP000703269"/>
    </source>
</evidence>
<name>A0A9P3LJ60_9APHY</name>
<dbReference type="AlphaFoldDB" id="A0A9P3LJ60"/>
<protein>
    <submittedName>
        <fullName evidence="1">Uncharacterized protein</fullName>
    </submittedName>
</protein>
<comment type="caution">
    <text evidence="1">The sequence shown here is derived from an EMBL/GenBank/DDBJ whole genome shotgun (WGS) entry which is preliminary data.</text>
</comment>